<dbReference type="EMBL" id="MU394297">
    <property type="protein sequence ID" value="KAI6089055.1"/>
    <property type="molecule type" value="Genomic_DNA"/>
</dbReference>
<comment type="caution">
    <text evidence="1">The sequence shown here is derived from an EMBL/GenBank/DDBJ whole genome shotgun (WGS) entry which is preliminary data.</text>
</comment>
<organism evidence="1 2">
    <name type="scientific">Hypoxylon rubiginosum</name>
    <dbReference type="NCBI Taxonomy" id="110542"/>
    <lineage>
        <taxon>Eukaryota</taxon>
        <taxon>Fungi</taxon>
        <taxon>Dikarya</taxon>
        <taxon>Ascomycota</taxon>
        <taxon>Pezizomycotina</taxon>
        <taxon>Sordariomycetes</taxon>
        <taxon>Xylariomycetidae</taxon>
        <taxon>Xylariales</taxon>
        <taxon>Hypoxylaceae</taxon>
        <taxon>Hypoxylon</taxon>
    </lineage>
</organism>
<evidence type="ECO:0000313" key="1">
    <source>
        <dbReference type="EMBL" id="KAI6089055.1"/>
    </source>
</evidence>
<keyword evidence="2" id="KW-1185">Reference proteome</keyword>
<proteinExistence type="predicted"/>
<dbReference type="Proteomes" id="UP001497680">
    <property type="component" value="Unassembled WGS sequence"/>
</dbReference>
<reference evidence="1 2" key="1">
    <citation type="journal article" date="2022" name="New Phytol.">
        <title>Ecological generalism drives hyperdiversity of secondary metabolite gene clusters in xylarialean endophytes.</title>
        <authorList>
            <person name="Franco M.E.E."/>
            <person name="Wisecaver J.H."/>
            <person name="Arnold A.E."/>
            <person name="Ju Y.M."/>
            <person name="Slot J.C."/>
            <person name="Ahrendt S."/>
            <person name="Moore L.P."/>
            <person name="Eastman K.E."/>
            <person name="Scott K."/>
            <person name="Konkel Z."/>
            <person name="Mondo S.J."/>
            <person name="Kuo A."/>
            <person name="Hayes R.D."/>
            <person name="Haridas S."/>
            <person name="Andreopoulos B."/>
            <person name="Riley R."/>
            <person name="LaButti K."/>
            <person name="Pangilinan J."/>
            <person name="Lipzen A."/>
            <person name="Amirebrahimi M."/>
            <person name="Yan J."/>
            <person name="Adam C."/>
            <person name="Keymanesh K."/>
            <person name="Ng V."/>
            <person name="Louie K."/>
            <person name="Northen T."/>
            <person name="Drula E."/>
            <person name="Henrissat B."/>
            <person name="Hsieh H.M."/>
            <person name="Youens-Clark K."/>
            <person name="Lutzoni F."/>
            <person name="Miadlikowska J."/>
            <person name="Eastwood D.C."/>
            <person name="Hamelin R.C."/>
            <person name="Grigoriev I.V."/>
            <person name="U'Ren J.M."/>
        </authorList>
    </citation>
    <scope>NUCLEOTIDE SEQUENCE [LARGE SCALE GENOMIC DNA]</scope>
    <source>
        <strain evidence="1 2">ER1909</strain>
    </source>
</reference>
<sequence>MSSNQVITQLSVLSLPKVTEGKVRDLYTVDENTLLFVTTDRISAYDVVMRNGVPDKGALLTQQSAHWFRILAEKVPGLKTHFLTTDVPAAVRADEAEIIRHRSMQVRKLRVFPLEAIVRGYVTGSAWKEYKAHGTVHGTPLPPGLRECDAVPGGPIYTPSTKAPLGQHDENISKERAAEIVGEKYAKRIEDLALRVFRAGQEHALERGIIIADTKFEFALDEETDDVVLVDEVLTSDSSRMWPKDKYEPGRDQESFDKQFLRNWLTENGLKGKAGVEVPEDVLRATSDRYKEVFRRLTGKTLEETLQG</sequence>
<accession>A0ACC0D8K0</accession>
<protein>
    <submittedName>
        <fullName evidence="1">SAICAR synthetase</fullName>
    </submittedName>
</protein>
<gene>
    <name evidence="1" type="ORF">F4821DRAFT_231950</name>
</gene>
<name>A0ACC0D8K0_9PEZI</name>
<evidence type="ECO:0000313" key="2">
    <source>
        <dbReference type="Proteomes" id="UP001497680"/>
    </source>
</evidence>